<protein>
    <submittedName>
        <fullName evidence="1">Uncharacterized protein</fullName>
    </submittedName>
</protein>
<dbReference type="EMBL" id="JAQQBR010001832">
    <property type="protein sequence ID" value="KAK0167244.1"/>
    <property type="molecule type" value="Genomic_DNA"/>
</dbReference>
<organism evidence="1 2">
    <name type="scientific">Microctonus hyperodae</name>
    <name type="common">Parasitoid wasp</name>
    <dbReference type="NCBI Taxonomy" id="165561"/>
    <lineage>
        <taxon>Eukaryota</taxon>
        <taxon>Metazoa</taxon>
        <taxon>Ecdysozoa</taxon>
        <taxon>Arthropoda</taxon>
        <taxon>Hexapoda</taxon>
        <taxon>Insecta</taxon>
        <taxon>Pterygota</taxon>
        <taxon>Neoptera</taxon>
        <taxon>Endopterygota</taxon>
        <taxon>Hymenoptera</taxon>
        <taxon>Apocrita</taxon>
        <taxon>Ichneumonoidea</taxon>
        <taxon>Braconidae</taxon>
        <taxon>Euphorinae</taxon>
        <taxon>Microctonus</taxon>
    </lineage>
</organism>
<comment type="caution">
    <text evidence="1">The sequence shown here is derived from an EMBL/GenBank/DDBJ whole genome shotgun (WGS) entry which is preliminary data.</text>
</comment>
<reference evidence="1" key="2">
    <citation type="submission" date="2023-03" db="EMBL/GenBank/DDBJ databases">
        <authorList>
            <person name="Inwood S.N."/>
            <person name="Skelly J.G."/>
            <person name="Guhlin J."/>
            <person name="Harrop T.W.R."/>
            <person name="Goldson S.G."/>
            <person name="Dearden P.K."/>
        </authorList>
    </citation>
    <scope>NUCLEOTIDE SEQUENCE</scope>
    <source>
        <strain evidence="1">Lincoln</strain>
        <tissue evidence="1">Whole body</tissue>
    </source>
</reference>
<accession>A0AA39KMU7</accession>
<keyword evidence="2" id="KW-1185">Reference proteome</keyword>
<dbReference type="Proteomes" id="UP001168972">
    <property type="component" value="Unassembled WGS sequence"/>
</dbReference>
<dbReference type="AlphaFoldDB" id="A0AA39KMU7"/>
<sequence length="67" mass="7428">MWSSFVQPHPITIRISTSRHKLRNSICGNNSGTLVAADAESERIPEGIVMPVCSSSVLYGCWTFPKY</sequence>
<evidence type="ECO:0000313" key="2">
    <source>
        <dbReference type="Proteomes" id="UP001168972"/>
    </source>
</evidence>
<name>A0AA39KMU7_MICHY</name>
<reference evidence="1" key="1">
    <citation type="journal article" date="2023" name="bioRxiv">
        <title>Scaffold-level genome assemblies of two parasitoid biocontrol wasps reveal the parthenogenesis mechanism and an associated novel virus.</title>
        <authorList>
            <person name="Inwood S."/>
            <person name="Skelly J."/>
            <person name="Guhlin J."/>
            <person name="Harrop T."/>
            <person name="Goldson S."/>
            <person name="Dearden P."/>
        </authorList>
    </citation>
    <scope>NUCLEOTIDE SEQUENCE</scope>
    <source>
        <strain evidence="1">Lincoln</strain>
        <tissue evidence="1">Whole body</tissue>
    </source>
</reference>
<proteinExistence type="predicted"/>
<evidence type="ECO:0000313" key="1">
    <source>
        <dbReference type="EMBL" id="KAK0167244.1"/>
    </source>
</evidence>
<gene>
    <name evidence="1" type="ORF">PV327_004669</name>
</gene>